<dbReference type="Proteomes" id="UP001199816">
    <property type="component" value="Unassembled WGS sequence"/>
</dbReference>
<name>A0ABS8PWA3_9BACT</name>
<dbReference type="PROSITE" id="PS51257">
    <property type="entry name" value="PROKAR_LIPOPROTEIN"/>
    <property type="match status" value="1"/>
</dbReference>
<accession>A0ABS8PWA3</accession>
<dbReference type="EMBL" id="JAJNEC010000005">
    <property type="protein sequence ID" value="MCD2424547.1"/>
    <property type="molecule type" value="Genomic_DNA"/>
</dbReference>
<keyword evidence="2" id="KW-1185">Reference proteome</keyword>
<sequence>MKKNILLQTLTVLSLATVFYACKKDNTPIDPRSAYQKDVEKMIRFFKDHEPAVEKFTVDAAAGSTITLQNGTKITFGPNAFVKPGGTVVTGNVNVSARVFIKASEMILGDKPTLTSDGKILETFGEAMVTAEQNGQQLALNPQQKPPGVVAPVGVANANGANRDIAMWDGDTTVHTETSGYNHENALTTITETYTIKKGMQWTQIPGSFGSAGAATTYFPLDNLGDWRNCDALYGIAAPKTTVLGYFGDKFNIQTGNNYSGQDPTELFFKVAGVNTMVKLYNPIFHPIAGKEGLLSYQNSIPVGANGTFLAMSTLNGKFYAEMRDVTITPDAGKNFMGITFNLQEVSEAQLLQLIQQMNTK</sequence>
<dbReference type="RefSeq" id="WP_231006668.1">
    <property type="nucleotide sequence ID" value="NZ_JAJNEC010000005.1"/>
</dbReference>
<gene>
    <name evidence="1" type="ORF">LQ567_17335</name>
</gene>
<reference evidence="1 2" key="1">
    <citation type="submission" date="2021-11" db="EMBL/GenBank/DDBJ databases">
        <title>Genomic of Niabella pedocola.</title>
        <authorList>
            <person name="Wu T."/>
        </authorList>
    </citation>
    <scope>NUCLEOTIDE SEQUENCE [LARGE SCALE GENOMIC DNA]</scope>
    <source>
        <strain evidence="1 2">JCM 31011</strain>
    </source>
</reference>
<proteinExistence type="predicted"/>
<evidence type="ECO:0000313" key="2">
    <source>
        <dbReference type="Proteomes" id="UP001199816"/>
    </source>
</evidence>
<evidence type="ECO:0000313" key="1">
    <source>
        <dbReference type="EMBL" id="MCD2424547.1"/>
    </source>
</evidence>
<protein>
    <submittedName>
        <fullName evidence="1">Uncharacterized protein</fullName>
    </submittedName>
</protein>
<comment type="caution">
    <text evidence="1">The sequence shown here is derived from an EMBL/GenBank/DDBJ whole genome shotgun (WGS) entry which is preliminary data.</text>
</comment>
<organism evidence="1 2">
    <name type="scientific">Niabella pedocola</name>
    <dbReference type="NCBI Taxonomy" id="1752077"/>
    <lineage>
        <taxon>Bacteria</taxon>
        <taxon>Pseudomonadati</taxon>
        <taxon>Bacteroidota</taxon>
        <taxon>Chitinophagia</taxon>
        <taxon>Chitinophagales</taxon>
        <taxon>Chitinophagaceae</taxon>
        <taxon>Niabella</taxon>
    </lineage>
</organism>